<protein>
    <recommendedName>
        <fullName evidence="5">5-formyltetrahydrofolate cyclo-ligase</fullName>
        <ecNumber evidence="5">6.3.3.2</ecNumber>
    </recommendedName>
</protein>
<dbReference type="InterPro" id="IPR037171">
    <property type="entry name" value="NagB/RpiA_transferase-like"/>
</dbReference>
<organism evidence="6 7">
    <name type="scientific">Candidatus Aphodousia faecigallinarum</name>
    <dbReference type="NCBI Taxonomy" id="2840677"/>
    <lineage>
        <taxon>Bacteria</taxon>
        <taxon>Pseudomonadati</taxon>
        <taxon>Pseudomonadota</taxon>
        <taxon>Betaproteobacteria</taxon>
        <taxon>Burkholderiales</taxon>
        <taxon>Sutterellaceae</taxon>
        <taxon>Sutterellaceae incertae sedis</taxon>
        <taxon>Candidatus Aphodousia</taxon>
    </lineage>
</organism>
<evidence type="ECO:0000313" key="6">
    <source>
        <dbReference type="EMBL" id="HIU37088.1"/>
    </source>
</evidence>
<keyword evidence="5" id="KW-0479">Metal-binding</keyword>
<dbReference type="PANTHER" id="PTHR23407:SF1">
    <property type="entry name" value="5-FORMYLTETRAHYDROFOLATE CYCLO-LIGASE"/>
    <property type="match status" value="1"/>
</dbReference>
<sequence length="185" mass="21463">MFEKTFFRKECLKRRKRLDLKAQTKAIAAHIEYFFEQHPFEIVGFYVPIHNEIDLQPVLMKLKEKQAIKTLALPKISKGQMRYGVWVPGQDLVKDDAQVPAPRIITEVKPRCLLIPCLAIDGQGYRLGYGGGWYDRYLSQIDIELTIGVLSEDFVFGRFSHEPHDRPLSGWVCENGFTWVKPPRQ</sequence>
<dbReference type="Proteomes" id="UP000824083">
    <property type="component" value="Unassembled WGS sequence"/>
</dbReference>
<reference evidence="6" key="1">
    <citation type="submission" date="2020-10" db="EMBL/GenBank/DDBJ databases">
        <authorList>
            <person name="Gilroy R."/>
        </authorList>
    </citation>
    <scope>NUCLEOTIDE SEQUENCE</scope>
    <source>
        <strain evidence="6">7463</strain>
    </source>
</reference>
<gene>
    <name evidence="6" type="ORF">IAC56_02280</name>
</gene>
<comment type="catalytic activity">
    <reaction evidence="5">
        <text>(6S)-5-formyl-5,6,7,8-tetrahydrofolate + ATP = (6R)-5,10-methenyltetrahydrofolate + ADP + phosphate</text>
        <dbReference type="Rhea" id="RHEA:10488"/>
        <dbReference type="ChEBI" id="CHEBI:30616"/>
        <dbReference type="ChEBI" id="CHEBI:43474"/>
        <dbReference type="ChEBI" id="CHEBI:57455"/>
        <dbReference type="ChEBI" id="CHEBI:57457"/>
        <dbReference type="ChEBI" id="CHEBI:456216"/>
        <dbReference type="EC" id="6.3.3.2"/>
    </reaction>
</comment>
<accession>A0A9D1IGX2</accession>
<keyword evidence="5" id="KW-0460">Magnesium</keyword>
<dbReference type="SUPFAM" id="SSF100950">
    <property type="entry name" value="NagB/RpiA/CoA transferase-like"/>
    <property type="match status" value="1"/>
</dbReference>
<dbReference type="PIRSF" id="PIRSF006806">
    <property type="entry name" value="FTHF_cligase"/>
    <property type="match status" value="1"/>
</dbReference>
<evidence type="ECO:0000256" key="5">
    <source>
        <dbReference type="RuleBase" id="RU361279"/>
    </source>
</evidence>
<dbReference type="EMBL" id="DVMY01000042">
    <property type="protein sequence ID" value="HIU37088.1"/>
    <property type="molecule type" value="Genomic_DNA"/>
</dbReference>
<dbReference type="GO" id="GO:0030272">
    <property type="term" value="F:5-formyltetrahydrofolate cyclo-ligase activity"/>
    <property type="evidence" value="ECO:0007669"/>
    <property type="project" value="UniProtKB-EC"/>
</dbReference>
<feature type="binding site" evidence="4">
    <location>
        <position position="52"/>
    </location>
    <ligand>
        <name>substrate</name>
    </ligand>
</feature>
<keyword evidence="2 4" id="KW-0547">Nucleotide-binding</keyword>
<comment type="cofactor">
    <cofactor evidence="5">
        <name>Mg(2+)</name>
        <dbReference type="ChEBI" id="CHEBI:18420"/>
    </cofactor>
</comment>
<keyword evidence="3 4" id="KW-0067">ATP-binding</keyword>
<evidence type="ECO:0000256" key="1">
    <source>
        <dbReference type="ARBA" id="ARBA00010638"/>
    </source>
</evidence>
<dbReference type="InterPro" id="IPR002698">
    <property type="entry name" value="FTHF_cligase"/>
</dbReference>
<evidence type="ECO:0000313" key="7">
    <source>
        <dbReference type="Proteomes" id="UP000824083"/>
    </source>
</evidence>
<dbReference type="GO" id="GO:0009396">
    <property type="term" value="P:folic acid-containing compound biosynthetic process"/>
    <property type="evidence" value="ECO:0007669"/>
    <property type="project" value="TreeGrafter"/>
</dbReference>
<dbReference type="AlphaFoldDB" id="A0A9D1IGX2"/>
<dbReference type="InterPro" id="IPR024185">
    <property type="entry name" value="FTHF_cligase-like_sf"/>
</dbReference>
<dbReference type="Gene3D" id="3.40.50.10420">
    <property type="entry name" value="NagB/RpiA/CoA transferase-like"/>
    <property type="match status" value="1"/>
</dbReference>
<dbReference type="EC" id="6.3.3.2" evidence="5"/>
<dbReference type="GO" id="GO:0035999">
    <property type="term" value="P:tetrahydrofolate interconversion"/>
    <property type="evidence" value="ECO:0007669"/>
    <property type="project" value="TreeGrafter"/>
</dbReference>
<evidence type="ECO:0000256" key="2">
    <source>
        <dbReference type="ARBA" id="ARBA00022741"/>
    </source>
</evidence>
<keyword evidence="6" id="KW-0436">Ligase</keyword>
<evidence type="ECO:0000256" key="3">
    <source>
        <dbReference type="ARBA" id="ARBA00022840"/>
    </source>
</evidence>
<feature type="binding site" evidence="4">
    <location>
        <position position="47"/>
    </location>
    <ligand>
        <name>substrate</name>
    </ligand>
</feature>
<feature type="binding site" evidence="4">
    <location>
        <begin position="4"/>
        <end position="8"/>
    </location>
    <ligand>
        <name>ATP</name>
        <dbReference type="ChEBI" id="CHEBI:30616"/>
    </ligand>
</feature>
<dbReference type="PANTHER" id="PTHR23407">
    <property type="entry name" value="ATPASE INHIBITOR/5-FORMYLTETRAHYDROFOLATE CYCLO-LIGASE"/>
    <property type="match status" value="1"/>
</dbReference>
<name>A0A9D1IGX2_9BURK</name>
<evidence type="ECO:0000256" key="4">
    <source>
        <dbReference type="PIRSR" id="PIRSR006806-1"/>
    </source>
</evidence>
<dbReference type="NCBIfam" id="TIGR02727">
    <property type="entry name" value="MTHFS_bact"/>
    <property type="match status" value="1"/>
</dbReference>
<comment type="similarity">
    <text evidence="1 5">Belongs to the 5-formyltetrahydrofolate cyclo-ligase family.</text>
</comment>
<proteinExistence type="inferred from homology"/>
<reference evidence="6" key="2">
    <citation type="journal article" date="2021" name="PeerJ">
        <title>Extensive microbial diversity within the chicken gut microbiome revealed by metagenomics and culture.</title>
        <authorList>
            <person name="Gilroy R."/>
            <person name="Ravi A."/>
            <person name="Getino M."/>
            <person name="Pursley I."/>
            <person name="Horton D.L."/>
            <person name="Alikhan N.F."/>
            <person name="Baker D."/>
            <person name="Gharbi K."/>
            <person name="Hall N."/>
            <person name="Watson M."/>
            <person name="Adriaenssens E.M."/>
            <person name="Foster-Nyarko E."/>
            <person name="Jarju S."/>
            <person name="Secka A."/>
            <person name="Antonio M."/>
            <person name="Oren A."/>
            <person name="Chaudhuri R.R."/>
            <person name="La Ragione R."/>
            <person name="Hildebrand F."/>
            <person name="Pallen M.J."/>
        </authorList>
    </citation>
    <scope>NUCLEOTIDE SEQUENCE</scope>
    <source>
        <strain evidence="6">7463</strain>
    </source>
</reference>
<dbReference type="GO" id="GO:0046872">
    <property type="term" value="F:metal ion binding"/>
    <property type="evidence" value="ECO:0007669"/>
    <property type="project" value="UniProtKB-KW"/>
</dbReference>
<dbReference type="Pfam" id="PF01812">
    <property type="entry name" value="5-FTHF_cyc-lig"/>
    <property type="match status" value="1"/>
</dbReference>
<dbReference type="GO" id="GO:0005524">
    <property type="term" value="F:ATP binding"/>
    <property type="evidence" value="ECO:0007669"/>
    <property type="project" value="UniProtKB-KW"/>
</dbReference>
<comment type="caution">
    <text evidence="6">The sequence shown here is derived from an EMBL/GenBank/DDBJ whole genome shotgun (WGS) entry which is preliminary data.</text>
</comment>
<feature type="binding site" evidence="4">
    <location>
        <begin position="126"/>
        <end position="134"/>
    </location>
    <ligand>
        <name>ATP</name>
        <dbReference type="ChEBI" id="CHEBI:30616"/>
    </ligand>
</feature>